<dbReference type="SUPFAM" id="SSF52151">
    <property type="entry name" value="FabD/lysophospholipase-like"/>
    <property type="match status" value="1"/>
</dbReference>
<keyword evidence="1 2" id="KW-0443">Lipid metabolism</keyword>
<feature type="active site" description="Proton acceptor" evidence="2">
    <location>
        <position position="327"/>
    </location>
</feature>
<evidence type="ECO:0000313" key="5">
    <source>
        <dbReference type="Proteomes" id="UP001161094"/>
    </source>
</evidence>
<gene>
    <name evidence="4" type="ORF">N5D93_16135</name>
</gene>
<comment type="caution">
    <text evidence="4">The sequence shown here is derived from an EMBL/GenBank/DDBJ whole genome shotgun (WGS) entry which is preliminary data.</text>
</comment>
<comment type="caution">
    <text evidence="2">Lacks conserved residue(s) required for the propagation of feature annotation.</text>
</comment>
<proteinExistence type="predicted"/>
<dbReference type="Gene3D" id="3.40.1090.10">
    <property type="entry name" value="Cytosolic phospholipase A2 catalytic domain"/>
    <property type="match status" value="1"/>
</dbReference>
<dbReference type="GO" id="GO:0016042">
    <property type="term" value="P:lipid catabolic process"/>
    <property type="evidence" value="ECO:0007669"/>
    <property type="project" value="UniProtKB-UniRule"/>
</dbReference>
<dbReference type="PROSITE" id="PS51635">
    <property type="entry name" value="PNPLA"/>
    <property type="match status" value="1"/>
</dbReference>
<reference evidence="4" key="1">
    <citation type="submission" date="2022-09" db="EMBL/GenBank/DDBJ databases">
        <title>Intensive care unit water sources are persistently colonized with multi-drug resistant bacteria and are the site of extensive horizontal gene transfer of antibiotic resistance genes.</title>
        <authorList>
            <person name="Diorio-Toth L."/>
        </authorList>
    </citation>
    <scope>NUCLEOTIDE SEQUENCE</scope>
    <source>
        <strain evidence="4">GD03843</strain>
    </source>
</reference>
<feature type="domain" description="PNPLA" evidence="3">
    <location>
        <begin position="49"/>
        <end position="340"/>
    </location>
</feature>
<evidence type="ECO:0000313" key="4">
    <source>
        <dbReference type="EMBL" id="MDH0737342.1"/>
    </source>
</evidence>
<dbReference type="GO" id="GO:0016787">
    <property type="term" value="F:hydrolase activity"/>
    <property type="evidence" value="ECO:0007669"/>
    <property type="project" value="UniProtKB-UniRule"/>
</dbReference>
<accession>A0AA42LPZ7</accession>
<dbReference type="EMBL" id="JAOCDZ010000010">
    <property type="protein sequence ID" value="MDH0737342.1"/>
    <property type="molecule type" value="Genomic_DNA"/>
</dbReference>
<keyword evidence="2" id="KW-0442">Lipid degradation</keyword>
<dbReference type="InterPro" id="IPR002641">
    <property type="entry name" value="PNPLA_dom"/>
</dbReference>
<dbReference type="Proteomes" id="UP001161094">
    <property type="component" value="Unassembled WGS sequence"/>
</dbReference>
<feature type="short sequence motif" description="GXSXG" evidence="2">
    <location>
        <begin position="98"/>
        <end position="102"/>
    </location>
</feature>
<evidence type="ECO:0000256" key="2">
    <source>
        <dbReference type="PROSITE-ProRule" id="PRU01161"/>
    </source>
</evidence>
<feature type="short sequence motif" description="DGA/G" evidence="2">
    <location>
        <begin position="327"/>
        <end position="329"/>
    </location>
</feature>
<dbReference type="RefSeq" id="WP_279995837.1">
    <property type="nucleotide sequence ID" value="NZ_JAOCDZ010000010.1"/>
</dbReference>
<feature type="active site" description="Nucleophile" evidence="2">
    <location>
        <position position="100"/>
    </location>
</feature>
<dbReference type="Pfam" id="PF01734">
    <property type="entry name" value="Patatin"/>
    <property type="match status" value="1"/>
</dbReference>
<dbReference type="AlphaFoldDB" id="A0AA42LPZ7"/>
<name>A0AA42LPZ7_9BURK</name>
<evidence type="ECO:0000259" key="3">
    <source>
        <dbReference type="PROSITE" id="PS51635"/>
    </source>
</evidence>
<protein>
    <submittedName>
        <fullName evidence="4">Patatin-like phospholipase family protein</fullName>
    </submittedName>
</protein>
<dbReference type="InterPro" id="IPR016035">
    <property type="entry name" value="Acyl_Trfase/lysoPLipase"/>
</dbReference>
<organism evidence="4 5">
    <name type="scientific">Achromobacter spanius</name>
    <dbReference type="NCBI Taxonomy" id="217203"/>
    <lineage>
        <taxon>Bacteria</taxon>
        <taxon>Pseudomonadati</taxon>
        <taxon>Pseudomonadota</taxon>
        <taxon>Betaproteobacteria</taxon>
        <taxon>Burkholderiales</taxon>
        <taxon>Alcaligenaceae</taxon>
        <taxon>Achromobacter</taxon>
    </lineage>
</organism>
<keyword evidence="2" id="KW-0378">Hydrolase</keyword>
<evidence type="ECO:0000256" key="1">
    <source>
        <dbReference type="ARBA" id="ARBA00023098"/>
    </source>
</evidence>
<sequence>MSITLNDAHVVHSGVAADPDSELEFSTISLRDYMAAEPAPPAGVFEIALVLAGAISAGAYTAGVCDFLIETLDAWEQAKRDQPGEVPSHSVKIKVVSGASAGAMTAAIAASALRFQFQHGEPQLPDANPFYKAWVKGVDIGHLLNRLDLETSDQPIASLLDSTRLERVTDDALGYRGPPIARPYIEDGVRFIFTQAGLRGIPYYLNFRGHTITGLRMSAHRTYHSFYAPYGNRGRPRPDDEVLNVDDATDPALNHQGWRNLGNAALASGAFPVGLRAREELRRPSDLEWRYAAVAGSYIKLVPAWSQFVSGMAPKPPQGYYAEFVVDGGAMNNEPLDLARTELVGLLGQVESSGGKTQRTLILVDPFPDQPALDFCNRDEKHKGDLESVCFKLASAFKSQAKFSPADLARALHPAEYSRFLLAPSRKPDDPPASWRLPPAPMASASLQGFGGFLDESYRRHDYLLGRRNCQQLLRFHFGLLRENPTFIAGDAEANAKYSHEMENRDEFAIIPLIGSLAEPLPRPDWPSKPIDLNEVVDSAYLRAKAVGKALARRRGMSPRMLTRLGFFFFGWKLKQVVRKLIADDLTAKELPFY</sequence>